<dbReference type="PROSITE" id="PS50110">
    <property type="entry name" value="RESPONSE_REGULATORY"/>
    <property type="match status" value="1"/>
</dbReference>
<feature type="modified residue" description="4-aspartylphosphate" evidence="6">
    <location>
        <position position="86"/>
    </location>
</feature>
<dbReference type="GO" id="GO:0000156">
    <property type="term" value="F:phosphorelay response regulator activity"/>
    <property type="evidence" value="ECO:0007669"/>
    <property type="project" value="TreeGrafter"/>
</dbReference>
<dbReference type="PANTHER" id="PTHR48111:SF72">
    <property type="entry name" value="SENSORY TRANSDUCTION PROTEIN REGX3"/>
    <property type="match status" value="1"/>
</dbReference>
<dbReference type="InterPro" id="IPR016032">
    <property type="entry name" value="Sig_transdc_resp-reg_C-effctor"/>
</dbReference>
<evidence type="ECO:0000256" key="5">
    <source>
        <dbReference type="ARBA" id="ARBA00041201"/>
    </source>
</evidence>
<dbReference type="PANTHER" id="PTHR48111">
    <property type="entry name" value="REGULATOR OF RPOS"/>
    <property type="match status" value="1"/>
</dbReference>
<dbReference type="SMART" id="SM00862">
    <property type="entry name" value="Trans_reg_C"/>
    <property type="match status" value="1"/>
</dbReference>
<dbReference type="InParanoid" id="A0A1C4U8R1"/>
<dbReference type="SUPFAM" id="SSF46894">
    <property type="entry name" value="C-terminal effector domain of the bipartite response regulators"/>
    <property type="match status" value="1"/>
</dbReference>
<dbReference type="InterPro" id="IPR036388">
    <property type="entry name" value="WH-like_DNA-bd_sf"/>
</dbReference>
<feature type="domain" description="Response regulatory" evidence="8">
    <location>
        <begin position="40"/>
        <end position="151"/>
    </location>
</feature>
<dbReference type="SUPFAM" id="SSF52172">
    <property type="entry name" value="CheY-like"/>
    <property type="match status" value="1"/>
</dbReference>
<dbReference type="AlphaFoldDB" id="A0A1C4U8R1"/>
<evidence type="ECO:0000256" key="6">
    <source>
        <dbReference type="PROSITE-ProRule" id="PRU00169"/>
    </source>
</evidence>
<gene>
    <name evidence="10" type="ORF">GA0070618_0111</name>
</gene>
<evidence type="ECO:0000259" key="9">
    <source>
        <dbReference type="PROSITE" id="PS51755"/>
    </source>
</evidence>
<keyword evidence="11" id="KW-1185">Reference proteome</keyword>
<dbReference type="Proteomes" id="UP000198253">
    <property type="component" value="Chromosome I"/>
</dbReference>
<dbReference type="GO" id="GO:0005829">
    <property type="term" value="C:cytosol"/>
    <property type="evidence" value="ECO:0007669"/>
    <property type="project" value="TreeGrafter"/>
</dbReference>
<evidence type="ECO:0000313" key="10">
    <source>
        <dbReference type="EMBL" id="SCE68034.1"/>
    </source>
</evidence>
<dbReference type="SMART" id="SM00448">
    <property type="entry name" value="REC"/>
    <property type="match status" value="1"/>
</dbReference>
<evidence type="ECO:0000256" key="1">
    <source>
        <dbReference type="ARBA" id="ARBA00022553"/>
    </source>
</evidence>
<evidence type="ECO:0000256" key="2">
    <source>
        <dbReference type="ARBA" id="ARBA00023015"/>
    </source>
</evidence>
<dbReference type="Gene3D" id="3.40.50.2300">
    <property type="match status" value="1"/>
</dbReference>
<dbReference type="Pfam" id="PF00486">
    <property type="entry name" value="Trans_reg_C"/>
    <property type="match status" value="1"/>
</dbReference>
<dbReference type="InterPro" id="IPR001867">
    <property type="entry name" value="OmpR/PhoB-type_DNA-bd"/>
</dbReference>
<dbReference type="Gene3D" id="6.10.250.690">
    <property type="match status" value="1"/>
</dbReference>
<feature type="domain" description="OmpR/PhoB-type" evidence="9">
    <location>
        <begin position="161"/>
        <end position="255"/>
    </location>
</feature>
<keyword evidence="4" id="KW-0804">Transcription</keyword>
<dbReference type="Gene3D" id="1.10.10.10">
    <property type="entry name" value="Winged helix-like DNA-binding domain superfamily/Winged helix DNA-binding domain"/>
    <property type="match status" value="1"/>
</dbReference>
<evidence type="ECO:0000259" key="8">
    <source>
        <dbReference type="PROSITE" id="PS50110"/>
    </source>
</evidence>
<organism evidence="10 11">
    <name type="scientific">Micromonospora echinospora</name>
    <name type="common">Micromonospora purpurea</name>
    <dbReference type="NCBI Taxonomy" id="1877"/>
    <lineage>
        <taxon>Bacteria</taxon>
        <taxon>Bacillati</taxon>
        <taxon>Actinomycetota</taxon>
        <taxon>Actinomycetes</taxon>
        <taxon>Micromonosporales</taxon>
        <taxon>Micromonosporaceae</taxon>
        <taxon>Micromonospora</taxon>
    </lineage>
</organism>
<evidence type="ECO:0000256" key="7">
    <source>
        <dbReference type="PROSITE-ProRule" id="PRU01091"/>
    </source>
</evidence>
<proteinExistence type="predicted"/>
<reference evidence="11" key="1">
    <citation type="submission" date="2016-06" db="EMBL/GenBank/DDBJ databases">
        <authorList>
            <person name="Varghese N."/>
            <person name="Submissions Spin"/>
        </authorList>
    </citation>
    <scope>NUCLEOTIDE SEQUENCE [LARGE SCALE GENOMIC DNA]</scope>
    <source>
        <strain evidence="11">DSM 43816</strain>
    </source>
</reference>
<dbReference type="CDD" id="cd00383">
    <property type="entry name" value="trans_reg_C"/>
    <property type="match status" value="1"/>
</dbReference>
<protein>
    <recommendedName>
        <fullName evidence="5">Sensory transduction protein RegX3</fullName>
    </recommendedName>
</protein>
<sequence>MRAPVADHLPGAVATGVSPGQPVWHHSLTGGSTVEGVRVRVLLVEDDRRVAAALSSALGRRGYQVEHAATVAAALAAAPCDLVLLDLTLPDGDGTELCRELRRRSAQIGIIAVTARGEERDRVLGLRLGADDYVVKPFSMVELQARIEAVLRRAARAAPEPDRITAGGLRIDVAARTVTVDDRPVTLTRKEFDILVSLARQPGTVVPRERILLDVWGTTWADRHTVEVHVGSLRSKLGDSRLVETVRGVGYRLRGE</sequence>
<keyword evidence="3 7" id="KW-0238">DNA-binding</keyword>
<dbReference type="Pfam" id="PF00072">
    <property type="entry name" value="Response_reg"/>
    <property type="match status" value="1"/>
</dbReference>
<dbReference type="EMBL" id="LT607413">
    <property type="protein sequence ID" value="SCE68034.1"/>
    <property type="molecule type" value="Genomic_DNA"/>
</dbReference>
<dbReference type="PROSITE" id="PS51755">
    <property type="entry name" value="OMPR_PHOB"/>
    <property type="match status" value="1"/>
</dbReference>
<dbReference type="GO" id="GO:0006355">
    <property type="term" value="P:regulation of DNA-templated transcription"/>
    <property type="evidence" value="ECO:0007669"/>
    <property type="project" value="InterPro"/>
</dbReference>
<dbReference type="GO" id="GO:0032993">
    <property type="term" value="C:protein-DNA complex"/>
    <property type="evidence" value="ECO:0007669"/>
    <property type="project" value="TreeGrafter"/>
</dbReference>
<dbReference type="InterPro" id="IPR039420">
    <property type="entry name" value="WalR-like"/>
</dbReference>
<feature type="DNA-binding region" description="OmpR/PhoB-type" evidence="7">
    <location>
        <begin position="161"/>
        <end position="255"/>
    </location>
</feature>
<dbReference type="GO" id="GO:0000976">
    <property type="term" value="F:transcription cis-regulatory region binding"/>
    <property type="evidence" value="ECO:0007669"/>
    <property type="project" value="TreeGrafter"/>
</dbReference>
<dbReference type="InterPro" id="IPR001789">
    <property type="entry name" value="Sig_transdc_resp-reg_receiver"/>
</dbReference>
<evidence type="ECO:0000313" key="11">
    <source>
        <dbReference type="Proteomes" id="UP000198253"/>
    </source>
</evidence>
<evidence type="ECO:0000256" key="3">
    <source>
        <dbReference type="ARBA" id="ARBA00023125"/>
    </source>
</evidence>
<dbReference type="InterPro" id="IPR011006">
    <property type="entry name" value="CheY-like_superfamily"/>
</dbReference>
<evidence type="ECO:0000256" key="4">
    <source>
        <dbReference type="ARBA" id="ARBA00023163"/>
    </source>
</evidence>
<keyword evidence="1 6" id="KW-0597">Phosphoprotein</keyword>
<name>A0A1C4U8R1_MICEC</name>
<keyword evidence="2" id="KW-0805">Transcription regulation</keyword>
<accession>A0A1C4U8R1</accession>